<dbReference type="GO" id="GO:0009450">
    <property type="term" value="P:gamma-aminobutyric acid catabolic process"/>
    <property type="evidence" value="ECO:0007669"/>
    <property type="project" value="TreeGrafter"/>
</dbReference>
<dbReference type="FunFam" id="3.40.605.10:FF:000005">
    <property type="entry name" value="Succinate-semialdehyde dehydrogenase I"/>
    <property type="match status" value="1"/>
</dbReference>
<dbReference type="SUPFAM" id="SSF53720">
    <property type="entry name" value="ALDH-like"/>
    <property type="match status" value="1"/>
</dbReference>
<dbReference type="InterPro" id="IPR029510">
    <property type="entry name" value="Ald_DH_CS_GLU"/>
</dbReference>
<reference evidence="6 7" key="1">
    <citation type="submission" date="2014-10" db="EMBL/GenBank/DDBJ databases">
        <title>Whole genome sequence of Francisella endociliophora strain FSC1006, isolated from a laboratory culture of the marine ciliate Euplotes raikovi.</title>
        <authorList>
            <person name="Granberg M."/>
            <person name="Backman S."/>
            <person name="Lundmark E."/>
            <person name="Nilsson E."/>
            <person name="Karlsson E."/>
            <person name="Thelaus J."/>
            <person name="Ohrman C."/>
            <person name="Larkeryd A."/>
            <person name="Stenberg P."/>
        </authorList>
    </citation>
    <scope>NUCLEOTIDE SEQUENCE [LARGE SCALE GENOMIC DNA]</scope>
    <source>
        <strain evidence="6 7">FSC1006</strain>
    </source>
</reference>
<dbReference type="PROSITE" id="PS00687">
    <property type="entry name" value="ALDEHYDE_DEHYDR_GLU"/>
    <property type="match status" value="1"/>
</dbReference>
<dbReference type="InterPro" id="IPR016161">
    <property type="entry name" value="Ald_DH/histidinol_DH"/>
</dbReference>
<dbReference type="InterPro" id="IPR015590">
    <property type="entry name" value="Aldehyde_DH_dom"/>
</dbReference>
<protein>
    <submittedName>
        <fullName evidence="6">Succinate-semialdehyde dehydrogenase</fullName>
        <ecNumber evidence="6">1.2.1.16</ecNumber>
    </submittedName>
</protein>
<dbReference type="KEGG" id="frf:LO80_06840"/>
<evidence type="ECO:0000259" key="5">
    <source>
        <dbReference type="Pfam" id="PF00171"/>
    </source>
</evidence>
<dbReference type="eggNOG" id="COG1012">
    <property type="taxonomic scope" value="Bacteria"/>
</dbReference>
<dbReference type="OrthoDB" id="9768731at2"/>
<evidence type="ECO:0000313" key="6">
    <source>
        <dbReference type="EMBL" id="AIT09707.1"/>
    </source>
</evidence>
<dbReference type="STRING" id="1547445.LO80_06840"/>
<evidence type="ECO:0000256" key="1">
    <source>
        <dbReference type="ARBA" id="ARBA00009986"/>
    </source>
</evidence>
<evidence type="ECO:0000256" key="4">
    <source>
        <dbReference type="RuleBase" id="RU003345"/>
    </source>
</evidence>
<dbReference type="Gene3D" id="3.40.605.10">
    <property type="entry name" value="Aldehyde Dehydrogenase, Chain A, domain 1"/>
    <property type="match status" value="1"/>
</dbReference>
<feature type="active site" evidence="3">
    <location>
        <position position="250"/>
    </location>
</feature>
<dbReference type="CDD" id="cd07103">
    <property type="entry name" value="ALDH_F5_SSADH_GabD"/>
    <property type="match status" value="1"/>
</dbReference>
<gene>
    <name evidence="6" type="primary">gabD</name>
    <name evidence="6" type="ORF">LO80_06840</name>
</gene>
<dbReference type="GO" id="GO:0004777">
    <property type="term" value="F:succinate-semialdehyde dehydrogenase (NAD+) activity"/>
    <property type="evidence" value="ECO:0007669"/>
    <property type="project" value="TreeGrafter"/>
</dbReference>
<dbReference type="EMBL" id="CP009574">
    <property type="protein sequence ID" value="AIT09707.1"/>
    <property type="molecule type" value="Genomic_DNA"/>
</dbReference>
<dbReference type="Pfam" id="PF00171">
    <property type="entry name" value="Aldedh"/>
    <property type="match status" value="1"/>
</dbReference>
<evidence type="ECO:0000313" key="7">
    <source>
        <dbReference type="Proteomes" id="UP000029672"/>
    </source>
</evidence>
<dbReference type="PANTHER" id="PTHR43353">
    <property type="entry name" value="SUCCINATE-SEMIALDEHYDE DEHYDROGENASE, MITOCHONDRIAL"/>
    <property type="match status" value="1"/>
</dbReference>
<feature type="domain" description="Aldehyde dehydrogenase" evidence="5">
    <location>
        <begin position="21"/>
        <end position="472"/>
    </location>
</feature>
<proteinExistence type="inferred from homology"/>
<dbReference type="Proteomes" id="UP000029672">
    <property type="component" value="Chromosome"/>
</dbReference>
<evidence type="ECO:0000256" key="3">
    <source>
        <dbReference type="PROSITE-ProRule" id="PRU10007"/>
    </source>
</evidence>
<comment type="similarity">
    <text evidence="1 4">Belongs to the aldehyde dehydrogenase family.</text>
</comment>
<name>A0A097EQ67_9GAMM</name>
<dbReference type="RefSeq" id="WP_040009868.1">
    <property type="nucleotide sequence ID" value="NZ_CP009574.1"/>
</dbReference>
<evidence type="ECO:0000256" key="2">
    <source>
        <dbReference type="ARBA" id="ARBA00023002"/>
    </source>
</evidence>
<dbReference type="InterPro" id="IPR016162">
    <property type="entry name" value="Ald_DH_N"/>
</dbReference>
<keyword evidence="2 4" id="KW-0560">Oxidoreductase</keyword>
<dbReference type="EC" id="1.2.1.16" evidence="6"/>
<dbReference type="InterPro" id="IPR050740">
    <property type="entry name" value="Aldehyde_DH_Superfamily"/>
</dbReference>
<sequence>MKHKNKLLEKVIKKYSFNGDENFELKNPATDELICKLEAKSAEYVRDNILVSKHAQNIFKDTLSIEKSKLLAKWYELVMENIDELAEIITLESGKPLEEAKGEVKYGANFIQWYAEKAKRIDSRVFDPNVENAEGRVDYQPVGVVAAITPWNFPFAMITRKVAPAIAAGCSVILKPSELTPLAAFAARELFIEAGADESLLQVICGDSSIIGKEFQQSDVVRKITFTGSTKVGKLLMKQSADTVKKISLELGGNAPFIVFESADLDKAVEGLVASKIRNAGQVCIAPNRVFVDSKIKKDFITKLEVAIKNLKQGNGLENGVKIGPLINKSAVEKVQSHVNDALSKGAELVCGGRVNLELGGNFFEPTILDNMQDTMISSCEETFGPVIAIFSFDKEDEVIQRSNNTSYGLASYFYSSDMNQIRRVKSALEYGMVGINIGSISSEKAPFGGVKESGLGREGSDDGIYEFLEAKYSLQSFI</sequence>
<organism evidence="6 7">
    <name type="scientific">Candidatus Francisella endociliophora</name>
    <dbReference type="NCBI Taxonomy" id="653937"/>
    <lineage>
        <taxon>Bacteria</taxon>
        <taxon>Pseudomonadati</taxon>
        <taxon>Pseudomonadota</taxon>
        <taxon>Gammaproteobacteria</taxon>
        <taxon>Thiotrichales</taxon>
        <taxon>Francisellaceae</taxon>
        <taxon>Francisella</taxon>
    </lineage>
</organism>
<dbReference type="PANTHER" id="PTHR43353:SF5">
    <property type="entry name" value="SUCCINATE-SEMIALDEHYDE DEHYDROGENASE, MITOCHONDRIAL"/>
    <property type="match status" value="1"/>
</dbReference>
<dbReference type="InterPro" id="IPR016163">
    <property type="entry name" value="Ald_DH_C"/>
</dbReference>
<dbReference type="HOGENOM" id="CLU_005391_5_1_6"/>
<keyword evidence="7" id="KW-1185">Reference proteome</keyword>
<dbReference type="AlphaFoldDB" id="A0A097EQ67"/>
<dbReference type="FunFam" id="3.40.309.10:FF:000004">
    <property type="entry name" value="Succinate-semialdehyde dehydrogenase I"/>
    <property type="match status" value="1"/>
</dbReference>
<dbReference type="Gene3D" id="3.40.309.10">
    <property type="entry name" value="Aldehyde Dehydrogenase, Chain A, domain 2"/>
    <property type="match status" value="1"/>
</dbReference>
<accession>A0A097EQ67</accession>